<proteinExistence type="predicted"/>
<sequence>MKDFKRAIRKFIYCRFHSIKASTNGTTYDRYDPKYGLHK</sequence>
<reference evidence="1 2" key="1">
    <citation type="submission" date="2023-01" db="EMBL/GenBank/DDBJ databases">
        <title>Characterization of a Diverse Collection of Salmonella Phages Isolated from Tennessee Wastewater.</title>
        <authorList>
            <person name="Bryan D.W."/>
            <person name="Hudson L.K."/>
            <person name="Wang J."/>
            <person name="Denes T.G."/>
        </authorList>
    </citation>
    <scope>NUCLEOTIDE SEQUENCE [LARGE SCALE GENOMIC DNA]</scope>
</reference>
<dbReference type="RefSeq" id="YP_012787054.1">
    <property type="nucleotide sequence ID" value="NC_111487.1"/>
</dbReference>
<dbReference type="Proteomes" id="UP001216229">
    <property type="component" value="Segment"/>
</dbReference>
<gene>
    <name evidence="1" type="ORF">PJM41_0073</name>
</gene>
<dbReference type="GeneID" id="301841338"/>
<evidence type="ECO:0000313" key="1">
    <source>
        <dbReference type="EMBL" id="WDR22158.1"/>
    </source>
</evidence>
<dbReference type="EMBL" id="OQ359889">
    <property type="protein sequence ID" value="WDR22158.1"/>
    <property type="molecule type" value="Genomic_DNA"/>
</dbReference>
<organism evidence="1 2">
    <name type="scientific">Salmonella phage vB_SenS_UTK0009</name>
    <dbReference type="NCBI Taxonomy" id="3028908"/>
    <lineage>
        <taxon>Viruses</taxon>
        <taxon>Duplodnaviria</taxon>
        <taxon>Heunggongvirae</taxon>
        <taxon>Uroviricota</taxon>
        <taxon>Caudoviricetes</taxon>
        <taxon>Demerecviridae</taxon>
        <taxon>Markadamsvirinae</taxon>
        <taxon>Epseptimavirus</taxon>
        <taxon>Epseptimavirus UTK0009</taxon>
    </lineage>
</organism>
<evidence type="ECO:0000313" key="2">
    <source>
        <dbReference type="Proteomes" id="UP001216229"/>
    </source>
</evidence>
<keyword evidence="2" id="KW-1185">Reference proteome</keyword>
<accession>A0AAF0CJK2</accession>
<name>A0AAF0CJK2_9CAUD</name>
<protein>
    <submittedName>
        <fullName evidence="1">Uncharacterized protein</fullName>
    </submittedName>
</protein>